<dbReference type="Proteomes" id="UP000484164">
    <property type="component" value="Unassembled WGS sequence"/>
</dbReference>
<gene>
    <name evidence="2" type="ORF">F8C82_11230</name>
</gene>
<proteinExistence type="predicted"/>
<evidence type="ECO:0000313" key="3">
    <source>
        <dbReference type="Proteomes" id="UP000484164"/>
    </source>
</evidence>
<evidence type="ECO:0008006" key="4">
    <source>
        <dbReference type="Google" id="ProtNLM"/>
    </source>
</evidence>
<dbReference type="PROSITE" id="PS51257">
    <property type="entry name" value="PROKAR_LIPOPROTEIN"/>
    <property type="match status" value="1"/>
</dbReference>
<dbReference type="AlphaFoldDB" id="A0A6L3ZFP4"/>
<accession>A0A6L3ZFP4</accession>
<organism evidence="2 3">
    <name type="scientific">Phaeocystidibacter marisrubri</name>
    <dbReference type="NCBI Taxonomy" id="1577780"/>
    <lineage>
        <taxon>Bacteria</taxon>
        <taxon>Pseudomonadati</taxon>
        <taxon>Bacteroidota</taxon>
        <taxon>Flavobacteriia</taxon>
        <taxon>Flavobacteriales</taxon>
        <taxon>Phaeocystidibacteraceae</taxon>
        <taxon>Phaeocystidibacter</taxon>
    </lineage>
</organism>
<dbReference type="RefSeq" id="WP_151693680.1">
    <property type="nucleotide sequence ID" value="NZ_BMGX01000001.1"/>
</dbReference>
<keyword evidence="3" id="KW-1185">Reference proteome</keyword>
<feature type="signal peptide" evidence="1">
    <location>
        <begin position="1"/>
        <end position="21"/>
    </location>
</feature>
<sequence>MKNLLSLYILALLALTSCNKASKPTTIKGQVRTFGTEEAIRRGPVRVQIVERQATGCFGCGTRYHVVAQVWSDDNGNFRLSHNLYEDLEYYLAVNDEELLNDKKYIAPSHSSIERSERRIRQIGGAVKMNYYLTAYGWVKFHFYSPNPQPGDIYWYSVGGGGYEEFPNAVDAYRIWDFGGNIEYTIYYGYKRNGQYINFESKVTPTAFDTLDYEVTF</sequence>
<dbReference type="EMBL" id="WBVQ01000002">
    <property type="protein sequence ID" value="KAB2816252.1"/>
    <property type="molecule type" value="Genomic_DNA"/>
</dbReference>
<keyword evidence="1" id="KW-0732">Signal</keyword>
<name>A0A6L3ZFP4_9FLAO</name>
<evidence type="ECO:0000313" key="2">
    <source>
        <dbReference type="EMBL" id="KAB2816252.1"/>
    </source>
</evidence>
<evidence type="ECO:0000256" key="1">
    <source>
        <dbReference type="SAM" id="SignalP"/>
    </source>
</evidence>
<protein>
    <recommendedName>
        <fullName evidence="4">Lipoprotein</fullName>
    </recommendedName>
</protein>
<comment type="caution">
    <text evidence="2">The sequence shown here is derived from an EMBL/GenBank/DDBJ whole genome shotgun (WGS) entry which is preliminary data.</text>
</comment>
<feature type="chain" id="PRO_5026775167" description="Lipoprotein" evidence="1">
    <location>
        <begin position="22"/>
        <end position="217"/>
    </location>
</feature>
<dbReference type="OrthoDB" id="9832338at2"/>
<reference evidence="2 3" key="1">
    <citation type="submission" date="2019-10" db="EMBL/GenBank/DDBJ databases">
        <title>Genome sequence of Phaeocystidibacter marisrubri JCM30614 (type strain).</title>
        <authorList>
            <person name="Bowman J.P."/>
        </authorList>
    </citation>
    <scope>NUCLEOTIDE SEQUENCE [LARGE SCALE GENOMIC DNA]</scope>
    <source>
        <strain evidence="2 3">JCM 30614</strain>
    </source>
</reference>